<comment type="caution">
    <text evidence="2">The sequence shown here is derived from an EMBL/GenBank/DDBJ whole genome shotgun (WGS) entry which is preliminary data.</text>
</comment>
<feature type="region of interest" description="Disordered" evidence="1">
    <location>
        <begin position="94"/>
        <end position="154"/>
    </location>
</feature>
<name>A0ABQ5EDY4_9ASTR</name>
<dbReference type="EMBL" id="BQNB010016201">
    <property type="protein sequence ID" value="GJT49013.1"/>
    <property type="molecule type" value="Genomic_DNA"/>
</dbReference>
<evidence type="ECO:0000313" key="2">
    <source>
        <dbReference type="EMBL" id="GJT49013.1"/>
    </source>
</evidence>
<gene>
    <name evidence="2" type="ORF">Tco_0975170</name>
</gene>
<accession>A0ABQ5EDY4</accession>
<reference evidence="2" key="2">
    <citation type="submission" date="2022-01" db="EMBL/GenBank/DDBJ databases">
        <authorList>
            <person name="Yamashiro T."/>
            <person name="Shiraishi A."/>
            <person name="Satake H."/>
            <person name="Nakayama K."/>
        </authorList>
    </citation>
    <scope>NUCLEOTIDE SEQUENCE</scope>
</reference>
<evidence type="ECO:0000313" key="3">
    <source>
        <dbReference type="Proteomes" id="UP001151760"/>
    </source>
</evidence>
<sequence length="154" mass="16939">MLPVTILRYARDNFSEFDPKNFMRSGGDVQDDMESEEEVEVVFDESTNLRTLIELSTERPLGAYNLGVATPRALVYVGLMTCWDAKSWYMISGDAKSDGRPAAVPQGGGTGGRVSREGRRMREPKRRKVKPTGEPEGQGNDQGVEVNEGVDGVP</sequence>
<organism evidence="2 3">
    <name type="scientific">Tanacetum coccineum</name>
    <dbReference type="NCBI Taxonomy" id="301880"/>
    <lineage>
        <taxon>Eukaryota</taxon>
        <taxon>Viridiplantae</taxon>
        <taxon>Streptophyta</taxon>
        <taxon>Embryophyta</taxon>
        <taxon>Tracheophyta</taxon>
        <taxon>Spermatophyta</taxon>
        <taxon>Magnoliopsida</taxon>
        <taxon>eudicotyledons</taxon>
        <taxon>Gunneridae</taxon>
        <taxon>Pentapetalae</taxon>
        <taxon>asterids</taxon>
        <taxon>campanulids</taxon>
        <taxon>Asterales</taxon>
        <taxon>Asteraceae</taxon>
        <taxon>Asteroideae</taxon>
        <taxon>Anthemideae</taxon>
        <taxon>Anthemidinae</taxon>
        <taxon>Tanacetum</taxon>
    </lineage>
</organism>
<keyword evidence="3" id="KW-1185">Reference proteome</keyword>
<protein>
    <submittedName>
        <fullName evidence="2">Uncharacterized protein</fullName>
    </submittedName>
</protein>
<proteinExistence type="predicted"/>
<dbReference type="Proteomes" id="UP001151760">
    <property type="component" value="Unassembled WGS sequence"/>
</dbReference>
<reference evidence="2" key="1">
    <citation type="journal article" date="2022" name="Int. J. Mol. Sci.">
        <title>Draft Genome of Tanacetum Coccineum: Genomic Comparison of Closely Related Tanacetum-Family Plants.</title>
        <authorList>
            <person name="Yamashiro T."/>
            <person name="Shiraishi A."/>
            <person name="Nakayama K."/>
            <person name="Satake H."/>
        </authorList>
    </citation>
    <scope>NUCLEOTIDE SEQUENCE</scope>
</reference>
<evidence type="ECO:0000256" key="1">
    <source>
        <dbReference type="SAM" id="MobiDB-lite"/>
    </source>
</evidence>